<reference evidence="3" key="1">
    <citation type="submission" date="2020-06" db="EMBL/GenBank/DDBJ databases">
        <title>Draft genomic sequecing of Geomonas sp. Red736.</title>
        <authorList>
            <person name="Itoh H."/>
            <person name="Xu Z.X."/>
            <person name="Ushijima N."/>
            <person name="Masuda Y."/>
            <person name="Shiratori Y."/>
            <person name="Senoo K."/>
        </authorList>
    </citation>
    <scope>NUCLEOTIDE SEQUENCE [LARGE SCALE GENOMIC DNA]</scope>
    <source>
        <strain evidence="3">Red736</strain>
    </source>
</reference>
<dbReference type="RefSeq" id="WP_183347517.1">
    <property type="nucleotide sequence ID" value="NZ_BLXY01000003.1"/>
</dbReference>
<proteinExistence type="predicted"/>
<gene>
    <name evidence="1" type="ORF">GMPD_23620</name>
    <name evidence="2" type="ORF">M1B72_13455</name>
</gene>
<sequence>MPVKKKLHVETLLYQMKRLLLKSNSAAMSSDSSSVQSFTELLLMVYAACSEEYQQDVLATVTDRIDVMLWQLDQKNTPCDNEQGP</sequence>
<reference evidence="1" key="2">
    <citation type="journal article" date="2021" name="Int. J. Syst. Evol. Microbiol.">
        <title>Geomonas silvestris sp. nov., Geomonas paludis sp. nov. and Geomonas limicola sp. nov., isolated from terrestrial environments, and emended description of the genus Geomonas.</title>
        <authorList>
            <person name="Itoh H."/>
            <person name="Xu Z."/>
            <person name="Masuda Y."/>
            <person name="Ushijima N."/>
            <person name="Hayakawa C."/>
            <person name="Shiratori Y."/>
            <person name="Senoo K."/>
        </authorList>
    </citation>
    <scope>NUCLEOTIDE SEQUENCE</scope>
    <source>
        <strain evidence="1">Red736</strain>
    </source>
</reference>
<keyword evidence="4" id="KW-1185">Reference proteome</keyword>
<dbReference type="EMBL" id="CP096574">
    <property type="protein sequence ID" value="UPU34455.1"/>
    <property type="molecule type" value="Genomic_DNA"/>
</dbReference>
<evidence type="ECO:0000313" key="2">
    <source>
        <dbReference type="EMBL" id="UPU34455.1"/>
    </source>
</evidence>
<protein>
    <submittedName>
        <fullName evidence="1">Uncharacterized protein</fullName>
    </submittedName>
</protein>
<name>A0A6V8MY36_9BACT</name>
<dbReference type="AlphaFoldDB" id="A0A6V8MY36"/>
<evidence type="ECO:0000313" key="4">
    <source>
        <dbReference type="Proteomes" id="UP000831485"/>
    </source>
</evidence>
<dbReference type="EMBL" id="BLXY01000003">
    <property type="protein sequence ID" value="GFO64443.1"/>
    <property type="molecule type" value="Genomic_DNA"/>
</dbReference>
<evidence type="ECO:0000313" key="1">
    <source>
        <dbReference type="EMBL" id="GFO64443.1"/>
    </source>
</evidence>
<organism evidence="1 3">
    <name type="scientific">Geomonas paludis</name>
    <dbReference type="NCBI Taxonomy" id="2740185"/>
    <lineage>
        <taxon>Bacteria</taxon>
        <taxon>Pseudomonadati</taxon>
        <taxon>Thermodesulfobacteriota</taxon>
        <taxon>Desulfuromonadia</taxon>
        <taxon>Geobacterales</taxon>
        <taxon>Geobacteraceae</taxon>
        <taxon>Geomonas</taxon>
    </lineage>
</organism>
<reference evidence="2" key="3">
    <citation type="submission" date="2022-04" db="EMBL/GenBank/DDBJ databases">
        <authorList>
            <person name="Liu G."/>
        </authorList>
    </citation>
    <scope>NUCLEOTIDE SEQUENCE</scope>
    <source>
        <strain evidence="2">RG22</strain>
    </source>
</reference>
<dbReference type="Proteomes" id="UP000568888">
    <property type="component" value="Unassembled WGS sequence"/>
</dbReference>
<evidence type="ECO:0000313" key="3">
    <source>
        <dbReference type="Proteomes" id="UP000568888"/>
    </source>
</evidence>
<dbReference type="Proteomes" id="UP000831485">
    <property type="component" value="Chromosome"/>
</dbReference>
<accession>A0A6V8MY36</accession>